<keyword evidence="2" id="KW-1185">Reference proteome</keyword>
<gene>
    <name evidence="1" type="ORF">NP233_g644</name>
</gene>
<dbReference type="AlphaFoldDB" id="A0AAD5W1E5"/>
<proteinExistence type="predicted"/>
<dbReference type="SUPFAM" id="SSF56112">
    <property type="entry name" value="Protein kinase-like (PK-like)"/>
    <property type="match status" value="1"/>
</dbReference>
<dbReference type="EMBL" id="JANIEX010000019">
    <property type="protein sequence ID" value="KAJ3576084.1"/>
    <property type="molecule type" value="Genomic_DNA"/>
</dbReference>
<protein>
    <submittedName>
        <fullName evidence="1">Uncharacterized protein</fullName>
    </submittedName>
</protein>
<evidence type="ECO:0000313" key="2">
    <source>
        <dbReference type="Proteomes" id="UP001213000"/>
    </source>
</evidence>
<reference evidence="1" key="1">
    <citation type="submission" date="2022-07" db="EMBL/GenBank/DDBJ databases">
        <title>Genome Sequence of Leucocoprinus birnbaumii.</title>
        <authorList>
            <person name="Buettner E."/>
        </authorList>
    </citation>
    <scope>NUCLEOTIDE SEQUENCE</scope>
    <source>
        <strain evidence="1">VT141</strain>
    </source>
</reference>
<dbReference type="InterPro" id="IPR011009">
    <property type="entry name" value="Kinase-like_dom_sf"/>
</dbReference>
<evidence type="ECO:0000313" key="1">
    <source>
        <dbReference type="EMBL" id="KAJ3576084.1"/>
    </source>
</evidence>
<dbReference type="Proteomes" id="UP001213000">
    <property type="component" value="Unassembled WGS sequence"/>
</dbReference>
<accession>A0AAD5W1E5</accession>
<organism evidence="1 2">
    <name type="scientific">Leucocoprinus birnbaumii</name>
    <dbReference type="NCBI Taxonomy" id="56174"/>
    <lineage>
        <taxon>Eukaryota</taxon>
        <taxon>Fungi</taxon>
        <taxon>Dikarya</taxon>
        <taxon>Basidiomycota</taxon>
        <taxon>Agaricomycotina</taxon>
        <taxon>Agaricomycetes</taxon>
        <taxon>Agaricomycetidae</taxon>
        <taxon>Agaricales</taxon>
        <taxon>Agaricineae</taxon>
        <taxon>Agaricaceae</taxon>
        <taxon>Leucocoprinus</taxon>
    </lineage>
</organism>
<name>A0AAD5W1E5_9AGAR</name>
<comment type="caution">
    <text evidence="1">The sequence shown here is derived from an EMBL/GenBank/DDBJ whole genome shotgun (WGS) entry which is preliminary data.</text>
</comment>
<sequence length="198" mass="21062">MQGLLRARVTITVGGQEFQLGDSVSGNGGEETFKANGGQAFAKRPKRTGNAPPFFTTEIANTRAASDALQSGLFVTEGEFGGFQWLITAAMPGAEIMARWFNDPTKFATKKACLDDMTDAVRAIKVQQEKLASAGVGVHADSHPGNWFVPLSGKITTALPIDFGIVSPATTNIDQLLANQYKYPQDTFDALKGCGICA</sequence>